<dbReference type="InterPro" id="IPR004378">
    <property type="entry name" value="F420H2_quin_Rdtase"/>
</dbReference>
<proteinExistence type="predicted"/>
<protein>
    <submittedName>
        <fullName evidence="2">Nitroreductase family deazaflavin-dependent oxidoreductase</fullName>
    </submittedName>
</protein>
<evidence type="ECO:0000313" key="2">
    <source>
        <dbReference type="EMBL" id="THV17678.1"/>
    </source>
</evidence>
<comment type="caution">
    <text evidence="2">The sequence shown here is derived from an EMBL/GenBank/DDBJ whole genome shotgun (WGS) entry which is preliminary data.</text>
</comment>
<evidence type="ECO:0000313" key="3">
    <source>
        <dbReference type="Proteomes" id="UP000307087"/>
    </source>
</evidence>
<accession>A0A4S8NLC2</accession>
<dbReference type="NCBIfam" id="TIGR00026">
    <property type="entry name" value="hi_GC_TIGR00026"/>
    <property type="match status" value="1"/>
</dbReference>
<dbReference type="EMBL" id="STGW01000002">
    <property type="protein sequence ID" value="THV17678.1"/>
    <property type="molecule type" value="Genomic_DNA"/>
</dbReference>
<dbReference type="Pfam" id="PF04075">
    <property type="entry name" value="F420H2_quin_red"/>
    <property type="match status" value="1"/>
</dbReference>
<dbReference type="Proteomes" id="UP000307087">
    <property type="component" value="Unassembled WGS sequence"/>
</dbReference>
<dbReference type="InterPro" id="IPR012349">
    <property type="entry name" value="Split_barrel_FMN-bd"/>
</dbReference>
<gene>
    <name evidence="2" type="ORF">E9934_04165</name>
</gene>
<feature type="region of interest" description="Disordered" evidence="1">
    <location>
        <begin position="1"/>
        <end position="24"/>
    </location>
</feature>
<name>A0A4S8NLC2_9ACTN</name>
<dbReference type="GO" id="GO:0016491">
    <property type="term" value="F:oxidoreductase activity"/>
    <property type="evidence" value="ECO:0007669"/>
    <property type="project" value="InterPro"/>
</dbReference>
<sequence length="154" mass="16551">MRLRGAQPAHLAADPPGGRRPARGGLSRVAWPSAFLGIAHVLRRPVLWLSRHIGGFAELEHVGRRSGRAYATPVRAVRRGGQVVAGASFGVTSDWVRNVLAADGCRIGIGGELLDLTGPRIVAFDEARALLPPVTRFILRRLARAEQCLLLDVA</sequence>
<keyword evidence="3" id="KW-1185">Reference proteome</keyword>
<organism evidence="2 3">
    <name type="scientific">Nocardioides caeni</name>
    <dbReference type="NCBI Taxonomy" id="574700"/>
    <lineage>
        <taxon>Bacteria</taxon>
        <taxon>Bacillati</taxon>
        <taxon>Actinomycetota</taxon>
        <taxon>Actinomycetes</taxon>
        <taxon>Propionibacteriales</taxon>
        <taxon>Nocardioidaceae</taxon>
        <taxon>Nocardioides</taxon>
    </lineage>
</organism>
<reference evidence="2 3" key="1">
    <citation type="journal article" date="2009" name="Int. J. Syst. Evol. Microbiol.">
        <title>Nocardioides caeni sp. nov., isolated from wastewater.</title>
        <authorList>
            <person name="Yoon J.H."/>
            <person name="Kang S.J."/>
            <person name="Park S."/>
            <person name="Kim W."/>
            <person name="Oh T.K."/>
        </authorList>
    </citation>
    <scope>NUCLEOTIDE SEQUENCE [LARGE SCALE GENOMIC DNA]</scope>
    <source>
        <strain evidence="2 3">DSM 23134</strain>
    </source>
</reference>
<dbReference type="Gene3D" id="2.30.110.10">
    <property type="entry name" value="Electron Transport, Fmn-binding Protein, Chain A"/>
    <property type="match status" value="1"/>
</dbReference>
<evidence type="ECO:0000256" key="1">
    <source>
        <dbReference type="SAM" id="MobiDB-lite"/>
    </source>
</evidence>
<dbReference type="AlphaFoldDB" id="A0A4S8NLC2"/>